<evidence type="ECO:0000256" key="4">
    <source>
        <dbReference type="PROSITE-ProRule" id="PRU00283"/>
    </source>
</evidence>
<keyword evidence="1" id="KW-0493">Microtubule</keyword>
<evidence type="ECO:0000256" key="5">
    <source>
        <dbReference type="SAM" id="MobiDB-lite"/>
    </source>
</evidence>
<dbReference type="InterPro" id="IPR027640">
    <property type="entry name" value="Kinesin-like_fam"/>
</dbReference>
<gene>
    <name evidence="7" type="ORF">ACH5RR_017123</name>
</gene>
<dbReference type="PRINTS" id="PR00380">
    <property type="entry name" value="KINESINHEAVY"/>
</dbReference>
<feature type="compositionally biased region" description="Basic and acidic residues" evidence="5">
    <location>
        <begin position="513"/>
        <end position="522"/>
    </location>
</feature>
<evidence type="ECO:0000313" key="7">
    <source>
        <dbReference type="EMBL" id="KAL3524289.1"/>
    </source>
</evidence>
<dbReference type="Gene3D" id="1.10.150.280">
    <property type="entry name" value="AF1531-like domain"/>
    <property type="match status" value="1"/>
</dbReference>
<dbReference type="InterPro" id="IPR001752">
    <property type="entry name" value="Kinesin_motor_dom"/>
</dbReference>
<dbReference type="PANTHER" id="PTHR47969:SF9">
    <property type="entry name" value="KINESIN-LIKE PROTEIN"/>
    <property type="match status" value="1"/>
</dbReference>
<evidence type="ECO:0000256" key="2">
    <source>
        <dbReference type="ARBA" id="ARBA00023175"/>
    </source>
</evidence>
<dbReference type="SUPFAM" id="SSF52540">
    <property type="entry name" value="P-loop containing nucleoside triphosphate hydrolases"/>
    <property type="match status" value="1"/>
</dbReference>
<feature type="binding site" evidence="4">
    <location>
        <begin position="115"/>
        <end position="122"/>
    </location>
    <ligand>
        <name>ATP</name>
        <dbReference type="ChEBI" id="CHEBI:30616"/>
    </ligand>
</feature>
<evidence type="ECO:0000256" key="1">
    <source>
        <dbReference type="ARBA" id="ARBA00022701"/>
    </source>
</evidence>
<dbReference type="Pfam" id="PF12836">
    <property type="entry name" value="HHH_3"/>
    <property type="match status" value="1"/>
</dbReference>
<dbReference type="Pfam" id="PF00225">
    <property type="entry name" value="Kinesin"/>
    <property type="match status" value="1"/>
</dbReference>
<dbReference type="PANTHER" id="PTHR47969">
    <property type="entry name" value="CHROMOSOME-ASSOCIATED KINESIN KIF4A-RELATED"/>
    <property type="match status" value="1"/>
</dbReference>
<dbReference type="InterPro" id="IPR036961">
    <property type="entry name" value="Kinesin_motor_dom_sf"/>
</dbReference>
<proteinExistence type="inferred from homology"/>
<evidence type="ECO:0000259" key="6">
    <source>
        <dbReference type="PROSITE" id="PS50067"/>
    </source>
</evidence>
<dbReference type="AlphaFoldDB" id="A0ABD2ZXX7"/>
<evidence type="ECO:0000256" key="3">
    <source>
        <dbReference type="ARBA" id="ARBA00061615"/>
    </source>
</evidence>
<reference evidence="7 8" key="1">
    <citation type="submission" date="2024-11" db="EMBL/GenBank/DDBJ databases">
        <title>A near-complete genome assembly of Cinchona calisaya.</title>
        <authorList>
            <person name="Lian D.C."/>
            <person name="Zhao X.W."/>
            <person name="Wei L."/>
        </authorList>
    </citation>
    <scope>NUCLEOTIDE SEQUENCE [LARGE SCALE GENOMIC DNA]</scope>
    <source>
        <tissue evidence="7">Nenye</tissue>
    </source>
</reference>
<sequence length="683" mass="75624">MASSTTSGPDGGVKVNNNNMSRRVRIIGKIRGFTDQESESSCQDSKARIAICKSHDAHRVTLSFLDQSTCQKEASYKLDYCYEQDEDTGVIFSREIKPLISDVLNGGNASIIAYGARGSGKTYTIQGTEEKTGLAVLSMAELLSKSEEDGKSVSISILEVHHEHAYDLLDPKHSEVQVLEDCRGKINLKGLSQVPVKSILEFQNIYFSKLNISTSVQKIPLEQPKRSHKCLIIHVSSVDDNSNTNIVGKMNFVDLAGYEDVRRNSKDGGALLEGNRTNKSLHGVLNVVYALNANEIHVPYRESKLTRIFQESLGATSHVLMLTCLKPQFYQDSLHTLGLASRSCQSINHVLTDSIKNAKSSARFKMLSSQKNMKPFSTPSTLKRLGGSSVHLSTKNASCVSKGRKLFDEEKKVISDQIKRPQDDTTEKLEFVPGTAADIILSMQRKASTDDSLSDNPLALVPEEVVFQDGSISEFTSDLELRENDISAHNRSNNVEITPVVICDKSPLEDGDGLGKEKKDLLTNDGGSPPLSERLRQLSNNLKSFYSTPSRIKMPDEGNTQHSLQAGYVADFIEPNTPSVEFDTKCAERLDITKHSSPWETFSKRSSGMKDSLVQEYLKFFNSASKEELKELRGIGEKRATYILQLREESPEPFKSLDDLQDIGLSAKQVKGMMKKMAGDLFS</sequence>
<keyword evidence="8" id="KW-1185">Reference proteome</keyword>
<organism evidence="7 8">
    <name type="scientific">Cinchona calisaya</name>
    <dbReference type="NCBI Taxonomy" id="153742"/>
    <lineage>
        <taxon>Eukaryota</taxon>
        <taxon>Viridiplantae</taxon>
        <taxon>Streptophyta</taxon>
        <taxon>Embryophyta</taxon>
        <taxon>Tracheophyta</taxon>
        <taxon>Spermatophyta</taxon>
        <taxon>Magnoliopsida</taxon>
        <taxon>eudicotyledons</taxon>
        <taxon>Gunneridae</taxon>
        <taxon>Pentapetalae</taxon>
        <taxon>asterids</taxon>
        <taxon>lamiids</taxon>
        <taxon>Gentianales</taxon>
        <taxon>Rubiaceae</taxon>
        <taxon>Cinchonoideae</taxon>
        <taxon>Cinchoneae</taxon>
        <taxon>Cinchona</taxon>
    </lineage>
</organism>
<feature type="domain" description="Kinesin motor" evidence="6">
    <location>
        <begin position="23"/>
        <end position="346"/>
    </location>
</feature>
<name>A0ABD2ZXX7_9GENT</name>
<dbReference type="GO" id="GO:0005524">
    <property type="term" value="F:ATP binding"/>
    <property type="evidence" value="ECO:0007669"/>
    <property type="project" value="UniProtKB-UniRule"/>
</dbReference>
<dbReference type="Gene3D" id="3.40.850.10">
    <property type="entry name" value="Kinesin motor domain"/>
    <property type="match status" value="1"/>
</dbReference>
<keyword evidence="4" id="KW-0547">Nucleotide-binding</keyword>
<feature type="region of interest" description="Disordered" evidence="5">
    <location>
        <begin position="506"/>
        <end position="532"/>
    </location>
</feature>
<dbReference type="InterPro" id="IPR027417">
    <property type="entry name" value="P-loop_NTPase"/>
</dbReference>
<comment type="caution">
    <text evidence="7">The sequence shown here is derived from an EMBL/GenBank/DDBJ whole genome shotgun (WGS) entry which is preliminary data.</text>
</comment>
<dbReference type="FunFam" id="1.10.150.280:FF:000003">
    <property type="entry name" value="Kinesin-like protein KIN-10C"/>
    <property type="match status" value="1"/>
</dbReference>
<dbReference type="PROSITE" id="PS50067">
    <property type="entry name" value="KINESIN_MOTOR_2"/>
    <property type="match status" value="1"/>
</dbReference>
<dbReference type="Proteomes" id="UP001630127">
    <property type="component" value="Unassembled WGS sequence"/>
</dbReference>
<protein>
    <recommendedName>
        <fullName evidence="6">Kinesin motor domain-containing protein</fullName>
    </recommendedName>
</protein>
<dbReference type="GO" id="GO:0003774">
    <property type="term" value="F:cytoskeletal motor activity"/>
    <property type="evidence" value="ECO:0007669"/>
    <property type="project" value="UniProtKB-UniRule"/>
</dbReference>
<keyword evidence="4" id="KW-0067">ATP-binding</keyword>
<dbReference type="InterPro" id="IPR010994">
    <property type="entry name" value="RuvA_2-like"/>
</dbReference>
<evidence type="ECO:0000313" key="8">
    <source>
        <dbReference type="Proteomes" id="UP001630127"/>
    </source>
</evidence>
<dbReference type="SUPFAM" id="SSF47781">
    <property type="entry name" value="RuvA domain 2-like"/>
    <property type="match status" value="1"/>
</dbReference>
<comment type="similarity">
    <text evidence="3">Belongs to the TRAFAC class myosin-kinesin ATPase superfamily. Kinesin family. KIN-10 subfamily.</text>
</comment>
<dbReference type="EMBL" id="JBJUIK010000007">
    <property type="protein sequence ID" value="KAL3524289.1"/>
    <property type="molecule type" value="Genomic_DNA"/>
</dbReference>
<dbReference type="SMART" id="SM00129">
    <property type="entry name" value="KISc"/>
    <property type="match status" value="1"/>
</dbReference>
<dbReference type="GO" id="GO:0005874">
    <property type="term" value="C:microtubule"/>
    <property type="evidence" value="ECO:0007669"/>
    <property type="project" value="UniProtKB-KW"/>
</dbReference>
<accession>A0ABD2ZXX7</accession>
<keyword evidence="2 4" id="KW-0505">Motor protein</keyword>